<dbReference type="InterPro" id="IPR036259">
    <property type="entry name" value="MFS_trans_sf"/>
</dbReference>
<evidence type="ECO:0000256" key="7">
    <source>
        <dbReference type="SAM" id="Phobius"/>
    </source>
</evidence>
<name>A0A1C2HZN6_ACITH</name>
<evidence type="ECO:0000256" key="4">
    <source>
        <dbReference type="ARBA" id="ARBA00022692"/>
    </source>
</evidence>
<evidence type="ECO:0000259" key="8">
    <source>
        <dbReference type="PROSITE" id="PS50850"/>
    </source>
</evidence>
<evidence type="ECO:0000256" key="3">
    <source>
        <dbReference type="ARBA" id="ARBA00022448"/>
    </source>
</evidence>
<dbReference type="InterPro" id="IPR020846">
    <property type="entry name" value="MFS_dom"/>
</dbReference>
<evidence type="ECO:0000256" key="6">
    <source>
        <dbReference type="ARBA" id="ARBA00023136"/>
    </source>
</evidence>
<sequence length="493" mass="53233">MSTEKIHTPPSGKSIQQYIDETPVWSDGTSLKGTPMTAMQWRIWSLAVAGKFFEGLVIFMTGIALPLIVRDFTLQAAQKGVITAVALFGILIGATMLGGLSDIFGRKRMFIAEMVIFVVFLIGLTLSPSYLWMVICLFGIGLALGCDYPTAHLVISEAVPSKGRGGLVLGAFAFQAVGAIVGAGLGIIILDVYPEVDAWRWMYAAAVIPAILVIVGRFFITDSPHWLASKGRMEEAEKETRRLLKRVPQYPKEVVLNREHAHHHQKVSPAVLFNNKNRRATFLAAIPWFIQDLGTYGIGIFTPIILATTLGASRDVHSVADLAQNVMLSAKGTALLDVLLILGVLAAIFFVEGTGRIKLQIIGFIGCAVGLGLAAISLNLPDGDKTILLFAGFMLFNFMTNLGPNAQTYLLAGEVFPTSIRGYGAGFAASFAKIGAVMTAFLFPILLHTIGTQTLLIILVGTSILGAVLTWVFRVETRGSLEKIEEARVQPQV</sequence>
<feature type="transmembrane region" description="Helical" evidence="7">
    <location>
        <begin position="357"/>
        <end position="380"/>
    </location>
</feature>
<dbReference type="InterPro" id="IPR005829">
    <property type="entry name" value="Sugar_transporter_CS"/>
</dbReference>
<keyword evidence="4 7" id="KW-0812">Transmembrane</keyword>
<dbReference type="PANTHER" id="PTHR23511:SF34">
    <property type="entry name" value="SYNAPTIC VESICLE GLYCOPROTEIN 2"/>
    <property type="match status" value="1"/>
</dbReference>
<gene>
    <name evidence="9" type="ORF">A6P07_17080</name>
</gene>
<feature type="transmembrane region" description="Helical" evidence="7">
    <location>
        <begin position="201"/>
        <end position="220"/>
    </location>
</feature>
<dbReference type="AlphaFoldDB" id="A0A1C2HZN6"/>
<dbReference type="Pfam" id="PF00083">
    <property type="entry name" value="Sugar_tr"/>
    <property type="match status" value="1"/>
</dbReference>
<evidence type="ECO:0000313" key="10">
    <source>
        <dbReference type="Proteomes" id="UP000094893"/>
    </source>
</evidence>
<feature type="transmembrane region" description="Helical" evidence="7">
    <location>
        <begin position="132"/>
        <end position="155"/>
    </location>
</feature>
<feature type="transmembrane region" description="Helical" evidence="7">
    <location>
        <begin position="109"/>
        <end position="126"/>
    </location>
</feature>
<protein>
    <submittedName>
        <fullName evidence="9">MFS transporter</fullName>
    </submittedName>
</protein>
<dbReference type="GO" id="GO:0016020">
    <property type="term" value="C:membrane"/>
    <property type="evidence" value="ECO:0007669"/>
    <property type="project" value="UniProtKB-SubCell"/>
</dbReference>
<accession>A0A1C2HZN6</accession>
<feature type="transmembrane region" description="Helical" evidence="7">
    <location>
        <begin position="423"/>
        <end position="447"/>
    </location>
</feature>
<keyword evidence="5 7" id="KW-1133">Transmembrane helix</keyword>
<evidence type="ECO:0000256" key="1">
    <source>
        <dbReference type="ARBA" id="ARBA00004141"/>
    </source>
</evidence>
<dbReference type="STRING" id="930.GCA_002079865_02828"/>
<dbReference type="InterPro" id="IPR005828">
    <property type="entry name" value="MFS_sugar_transport-like"/>
</dbReference>
<dbReference type="Proteomes" id="UP000094893">
    <property type="component" value="Unassembled WGS sequence"/>
</dbReference>
<feature type="transmembrane region" description="Helical" evidence="7">
    <location>
        <begin position="334"/>
        <end position="351"/>
    </location>
</feature>
<dbReference type="EMBL" id="LWSA01000258">
    <property type="protein sequence ID" value="OCX69231.1"/>
    <property type="molecule type" value="Genomic_DNA"/>
</dbReference>
<keyword evidence="3" id="KW-0813">Transport</keyword>
<organism evidence="9 10">
    <name type="scientific">Acidithiobacillus thiooxidans</name>
    <name type="common">Thiobacillus thiooxidans</name>
    <dbReference type="NCBI Taxonomy" id="930"/>
    <lineage>
        <taxon>Bacteria</taxon>
        <taxon>Pseudomonadati</taxon>
        <taxon>Pseudomonadota</taxon>
        <taxon>Acidithiobacillia</taxon>
        <taxon>Acidithiobacillales</taxon>
        <taxon>Acidithiobacillaceae</taxon>
        <taxon>Acidithiobacillus</taxon>
    </lineage>
</organism>
<dbReference type="PROSITE" id="PS50850">
    <property type="entry name" value="MFS"/>
    <property type="match status" value="1"/>
</dbReference>
<dbReference type="PANTHER" id="PTHR23511">
    <property type="entry name" value="SYNAPTIC VESICLE GLYCOPROTEIN 2"/>
    <property type="match status" value="1"/>
</dbReference>
<feature type="domain" description="Major facilitator superfamily (MFS) profile" evidence="8">
    <location>
        <begin position="43"/>
        <end position="478"/>
    </location>
</feature>
<dbReference type="Gene3D" id="1.20.1250.20">
    <property type="entry name" value="MFS general substrate transporter like domains"/>
    <property type="match status" value="1"/>
</dbReference>
<comment type="subcellular location">
    <subcellularLocation>
        <location evidence="1">Membrane</location>
        <topology evidence="1">Multi-pass membrane protein</topology>
    </subcellularLocation>
</comment>
<dbReference type="RefSeq" id="WP_024893195.1">
    <property type="nucleotide sequence ID" value="NZ_LWRZ01000324.1"/>
</dbReference>
<keyword evidence="6 7" id="KW-0472">Membrane</keyword>
<feature type="transmembrane region" description="Helical" evidence="7">
    <location>
        <begin position="167"/>
        <end position="189"/>
    </location>
</feature>
<feature type="transmembrane region" description="Helical" evidence="7">
    <location>
        <begin position="81"/>
        <end position="100"/>
    </location>
</feature>
<proteinExistence type="inferred from homology"/>
<comment type="caution">
    <text evidence="9">The sequence shown here is derived from an EMBL/GenBank/DDBJ whole genome shotgun (WGS) entry which is preliminary data.</text>
</comment>
<dbReference type="GO" id="GO:0022857">
    <property type="term" value="F:transmembrane transporter activity"/>
    <property type="evidence" value="ECO:0007669"/>
    <property type="project" value="InterPro"/>
</dbReference>
<comment type="similarity">
    <text evidence="2">Belongs to the major facilitator superfamily. Sugar transporter (TC 2.A.1.1) family.</text>
</comment>
<evidence type="ECO:0000256" key="5">
    <source>
        <dbReference type="ARBA" id="ARBA00022989"/>
    </source>
</evidence>
<reference evidence="9 10" key="1">
    <citation type="journal article" date="2016" name="Int. J. Mol. Sci.">
        <title>Comparative genomics of the extreme acidophile Acidithiobacillus thiooxidans reveals intraspecific divergence and niche adaptation.</title>
        <authorList>
            <person name="Zhang X."/>
            <person name="Feng X."/>
            <person name="Tao J."/>
            <person name="Ma L."/>
            <person name="Xiao Y."/>
            <person name="Liang Y."/>
            <person name="Liu X."/>
            <person name="Yin H."/>
        </authorList>
    </citation>
    <scope>NUCLEOTIDE SEQUENCE [LARGE SCALE GENOMIC DNA]</scope>
    <source>
        <strain evidence="9 10">A02</strain>
    </source>
</reference>
<dbReference type="PROSITE" id="PS00216">
    <property type="entry name" value="SUGAR_TRANSPORT_1"/>
    <property type="match status" value="1"/>
</dbReference>
<evidence type="ECO:0000313" key="9">
    <source>
        <dbReference type="EMBL" id="OCX69231.1"/>
    </source>
</evidence>
<dbReference type="SUPFAM" id="SSF103473">
    <property type="entry name" value="MFS general substrate transporter"/>
    <property type="match status" value="1"/>
</dbReference>
<feature type="transmembrane region" description="Helical" evidence="7">
    <location>
        <begin position="454"/>
        <end position="473"/>
    </location>
</feature>
<dbReference type="eggNOG" id="COG0477">
    <property type="taxonomic scope" value="Bacteria"/>
</dbReference>
<feature type="transmembrane region" description="Helical" evidence="7">
    <location>
        <begin position="387"/>
        <end position="403"/>
    </location>
</feature>
<evidence type="ECO:0000256" key="2">
    <source>
        <dbReference type="ARBA" id="ARBA00010992"/>
    </source>
</evidence>
<feature type="transmembrane region" description="Helical" evidence="7">
    <location>
        <begin position="43"/>
        <end position="69"/>
    </location>
</feature>